<evidence type="ECO:0000313" key="1">
    <source>
        <dbReference type="EMBL" id="KAK0047064.1"/>
    </source>
</evidence>
<protein>
    <submittedName>
        <fullName evidence="1">Glutamate receptor ionotropic NMDA 2A</fullName>
    </submittedName>
</protein>
<keyword evidence="2" id="KW-1185">Reference proteome</keyword>
<feature type="non-terminal residue" evidence="1">
    <location>
        <position position="66"/>
    </location>
</feature>
<dbReference type="Proteomes" id="UP001233172">
    <property type="component" value="Unassembled WGS sequence"/>
</dbReference>
<reference evidence="1" key="1">
    <citation type="journal article" date="2023" name="PLoS Negl. Trop. Dis.">
        <title>A genome sequence for Biomphalaria pfeifferi, the major vector snail for the human-infecting parasite Schistosoma mansoni.</title>
        <authorList>
            <person name="Bu L."/>
            <person name="Lu L."/>
            <person name="Laidemitt M.R."/>
            <person name="Zhang S.M."/>
            <person name="Mutuku M."/>
            <person name="Mkoji G."/>
            <person name="Steinauer M."/>
            <person name="Loker E.S."/>
        </authorList>
    </citation>
    <scope>NUCLEOTIDE SEQUENCE</scope>
    <source>
        <strain evidence="1">KasaAsao</strain>
    </source>
</reference>
<sequence length="66" mass="7573">VFYEYGEMEMKHAIEIAVNVWLRALQQSVQTSVLSGGIFTGLPWDIANLKCHSKNSLQWRDGPNFF</sequence>
<comment type="caution">
    <text evidence="1">The sequence shown here is derived from an EMBL/GenBank/DDBJ whole genome shotgun (WGS) entry which is preliminary data.</text>
</comment>
<proteinExistence type="predicted"/>
<keyword evidence="1" id="KW-0675">Receptor</keyword>
<organism evidence="1 2">
    <name type="scientific">Biomphalaria pfeifferi</name>
    <name type="common">Bloodfluke planorb</name>
    <name type="synonym">Freshwater snail</name>
    <dbReference type="NCBI Taxonomy" id="112525"/>
    <lineage>
        <taxon>Eukaryota</taxon>
        <taxon>Metazoa</taxon>
        <taxon>Spiralia</taxon>
        <taxon>Lophotrochozoa</taxon>
        <taxon>Mollusca</taxon>
        <taxon>Gastropoda</taxon>
        <taxon>Heterobranchia</taxon>
        <taxon>Euthyneura</taxon>
        <taxon>Panpulmonata</taxon>
        <taxon>Hygrophila</taxon>
        <taxon>Lymnaeoidea</taxon>
        <taxon>Planorbidae</taxon>
        <taxon>Biomphalaria</taxon>
    </lineage>
</organism>
<accession>A0AAD8B448</accession>
<evidence type="ECO:0000313" key="2">
    <source>
        <dbReference type="Proteomes" id="UP001233172"/>
    </source>
</evidence>
<dbReference type="AlphaFoldDB" id="A0AAD8B448"/>
<feature type="non-terminal residue" evidence="1">
    <location>
        <position position="1"/>
    </location>
</feature>
<reference evidence="1" key="2">
    <citation type="submission" date="2023-04" db="EMBL/GenBank/DDBJ databases">
        <authorList>
            <person name="Bu L."/>
            <person name="Lu L."/>
            <person name="Laidemitt M.R."/>
            <person name="Zhang S.M."/>
            <person name="Mutuku M."/>
            <person name="Mkoji G."/>
            <person name="Steinauer M."/>
            <person name="Loker E.S."/>
        </authorList>
    </citation>
    <scope>NUCLEOTIDE SEQUENCE</scope>
    <source>
        <strain evidence="1">KasaAsao</strain>
        <tissue evidence="1">Whole Snail</tissue>
    </source>
</reference>
<gene>
    <name evidence="1" type="ORF">Bpfe_023467</name>
</gene>
<dbReference type="EMBL" id="JASAOG010000156">
    <property type="protein sequence ID" value="KAK0047064.1"/>
    <property type="molecule type" value="Genomic_DNA"/>
</dbReference>
<name>A0AAD8B448_BIOPF</name>